<evidence type="ECO:0000313" key="3">
    <source>
        <dbReference type="Proteomes" id="UP000006039"/>
    </source>
</evidence>
<dbReference type="EMBL" id="GL385398">
    <property type="protein sequence ID" value="EJT73530.1"/>
    <property type="molecule type" value="Genomic_DNA"/>
</dbReference>
<keyword evidence="3" id="KW-1185">Reference proteome</keyword>
<dbReference type="VEuPathDB" id="FungiDB:GGTG_07386"/>
<dbReference type="HOGENOM" id="CLU_123993_0_0_1"/>
<proteinExistence type="predicted"/>
<dbReference type="GeneID" id="20347844"/>
<dbReference type="AlphaFoldDB" id="J3P1I8"/>
<name>J3P1I8_GAET3</name>
<accession>J3P1I8</accession>
<reference evidence="2" key="4">
    <citation type="journal article" date="2015" name="G3 (Bethesda)">
        <title>Genome sequences of three phytopathogenic species of the Magnaporthaceae family of fungi.</title>
        <authorList>
            <person name="Okagaki L.H."/>
            <person name="Nunes C.C."/>
            <person name="Sailsbery J."/>
            <person name="Clay B."/>
            <person name="Brown D."/>
            <person name="John T."/>
            <person name="Oh Y."/>
            <person name="Young N."/>
            <person name="Fitzgerald M."/>
            <person name="Haas B.J."/>
            <person name="Zeng Q."/>
            <person name="Young S."/>
            <person name="Adiconis X."/>
            <person name="Fan L."/>
            <person name="Levin J.Z."/>
            <person name="Mitchell T.K."/>
            <person name="Okubara P.A."/>
            <person name="Farman M.L."/>
            <person name="Kohn L.M."/>
            <person name="Birren B."/>
            <person name="Ma L.-J."/>
            <person name="Dean R.A."/>
        </authorList>
    </citation>
    <scope>NUCLEOTIDE SEQUENCE</scope>
    <source>
        <strain evidence="2">R3-111a-1</strain>
    </source>
</reference>
<dbReference type="Proteomes" id="UP000006039">
    <property type="component" value="Unassembled WGS sequence"/>
</dbReference>
<gene>
    <name evidence="2" type="primary">20347844</name>
    <name evidence="1" type="ORF">GGTG_07386</name>
</gene>
<dbReference type="EnsemblFungi" id="EJT73530">
    <property type="protein sequence ID" value="EJT73530"/>
    <property type="gene ID" value="GGTG_07386"/>
</dbReference>
<dbReference type="RefSeq" id="XP_009223474.1">
    <property type="nucleotide sequence ID" value="XM_009225210.1"/>
</dbReference>
<reference evidence="1" key="3">
    <citation type="submission" date="2010-09" db="EMBL/GenBank/DDBJ databases">
        <title>Annotation of Gaeumannomyces graminis var. tritici R3-111a-1.</title>
        <authorList>
            <consortium name="The Broad Institute Genome Sequencing Platform"/>
            <person name="Ma L.-J."/>
            <person name="Dead R."/>
            <person name="Young S.K."/>
            <person name="Zeng Q."/>
            <person name="Gargeya S."/>
            <person name="Fitzgerald M."/>
            <person name="Haas B."/>
            <person name="Abouelleil A."/>
            <person name="Alvarado L."/>
            <person name="Arachchi H.M."/>
            <person name="Berlin A."/>
            <person name="Brown A."/>
            <person name="Chapman S.B."/>
            <person name="Chen Z."/>
            <person name="Dunbar C."/>
            <person name="Freedman E."/>
            <person name="Gearin G."/>
            <person name="Gellesch M."/>
            <person name="Goldberg J."/>
            <person name="Griggs A."/>
            <person name="Gujja S."/>
            <person name="Heiman D."/>
            <person name="Howarth C."/>
            <person name="Larson L."/>
            <person name="Lui A."/>
            <person name="MacDonald P.J.P."/>
            <person name="Mehta T."/>
            <person name="Montmayeur A."/>
            <person name="Murphy C."/>
            <person name="Neiman D."/>
            <person name="Pearson M."/>
            <person name="Priest M."/>
            <person name="Roberts A."/>
            <person name="Saif S."/>
            <person name="Shea T."/>
            <person name="Shenoy N."/>
            <person name="Sisk P."/>
            <person name="Stolte C."/>
            <person name="Sykes S."/>
            <person name="Yandava C."/>
            <person name="Wortman J."/>
            <person name="Nusbaum C."/>
            <person name="Birren B."/>
        </authorList>
    </citation>
    <scope>NUCLEOTIDE SEQUENCE</scope>
    <source>
        <strain evidence="1">R3-111a-1</strain>
    </source>
</reference>
<reference evidence="1" key="2">
    <citation type="submission" date="2010-07" db="EMBL/GenBank/DDBJ databases">
        <authorList>
            <consortium name="The Broad Institute Genome Sequencing Platform"/>
            <consortium name="Broad Institute Genome Sequencing Center for Infectious Disease"/>
            <person name="Ma L.-J."/>
            <person name="Dead R."/>
            <person name="Young S."/>
            <person name="Zeng Q."/>
            <person name="Koehrsen M."/>
            <person name="Alvarado L."/>
            <person name="Berlin A."/>
            <person name="Chapman S.B."/>
            <person name="Chen Z."/>
            <person name="Freedman E."/>
            <person name="Gellesch M."/>
            <person name="Goldberg J."/>
            <person name="Griggs A."/>
            <person name="Gujja S."/>
            <person name="Heilman E.R."/>
            <person name="Heiman D."/>
            <person name="Hepburn T."/>
            <person name="Howarth C."/>
            <person name="Jen D."/>
            <person name="Larson L."/>
            <person name="Mehta T."/>
            <person name="Neiman D."/>
            <person name="Pearson M."/>
            <person name="Roberts A."/>
            <person name="Saif S."/>
            <person name="Shea T."/>
            <person name="Shenoy N."/>
            <person name="Sisk P."/>
            <person name="Stolte C."/>
            <person name="Sykes S."/>
            <person name="Walk T."/>
            <person name="White J."/>
            <person name="Yandava C."/>
            <person name="Haas B."/>
            <person name="Nusbaum C."/>
            <person name="Birren B."/>
        </authorList>
    </citation>
    <scope>NUCLEOTIDE SEQUENCE</scope>
    <source>
        <strain evidence="1">R3-111a-1</strain>
    </source>
</reference>
<sequence>MPASYRYCGQNIIAKLKDKVKLKLYESAWSAKDLKDRPRVPKRARKKKVKKTIFVSDSTFRAGPGNYRKGSSKFKKGICDLAPFIITPDATSSTSEKAVGLPEQNIKKAPQISNNFENLFVLRKAKLLLSLLCLKNWQFGKISPIILAITNLFSKTKRNVTQLKSSRGIPLLSKRITNRLKRFEFAKI</sequence>
<reference evidence="3" key="1">
    <citation type="submission" date="2010-07" db="EMBL/GenBank/DDBJ databases">
        <title>The genome sequence of Gaeumannomyces graminis var. tritici strain R3-111a-1.</title>
        <authorList>
            <consortium name="The Broad Institute Genome Sequencing Platform"/>
            <person name="Ma L.-J."/>
            <person name="Dead R."/>
            <person name="Young S."/>
            <person name="Zeng Q."/>
            <person name="Koehrsen M."/>
            <person name="Alvarado L."/>
            <person name="Berlin A."/>
            <person name="Chapman S.B."/>
            <person name="Chen Z."/>
            <person name="Freedman E."/>
            <person name="Gellesch M."/>
            <person name="Goldberg J."/>
            <person name="Griggs A."/>
            <person name="Gujja S."/>
            <person name="Heilman E.R."/>
            <person name="Heiman D."/>
            <person name="Hepburn T."/>
            <person name="Howarth C."/>
            <person name="Jen D."/>
            <person name="Larson L."/>
            <person name="Mehta T."/>
            <person name="Neiman D."/>
            <person name="Pearson M."/>
            <person name="Roberts A."/>
            <person name="Saif S."/>
            <person name="Shea T."/>
            <person name="Shenoy N."/>
            <person name="Sisk P."/>
            <person name="Stolte C."/>
            <person name="Sykes S."/>
            <person name="Walk T."/>
            <person name="White J."/>
            <person name="Yandava C."/>
            <person name="Haas B."/>
            <person name="Nusbaum C."/>
            <person name="Birren B."/>
        </authorList>
    </citation>
    <scope>NUCLEOTIDE SEQUENCE [LARGE SCALE GENOMIC DNA]</scope>
    <source>
        <strain evidence="3">R3-111a-1</strain>
    </source>
</reference>
<organism evidence="1">
    <name type="scientific">Gaeumannomyces tritici (strain R3-111a-1)</name>
    <name type="common">Wheat and barley take-all root rot fungus</name>
    <name type="synonym">Gaeumannomyces graminis var. tritici</name>
    <dbReference type="NCBI Taxonomy" id="644352"/>
    <lineage>
        <taxon>Eukaryota</taxon>
        <taxon>Fungi</taxon>
        <taxon>Dikarya</taxon>
        <taxon>Ascomycota</taxon>
        <taxon>Pezizomycotina</taxon>
        <taxon>Sordariomycetes</taxon>
        <taxon>Sordariomycetidae</taxon>
        <taxon>Magnaporthales</taxon>
        <taxon>Magnaporthaceae</taxon>
        <taxon>Gaeumannomyces</taxon>
    </lineage>
</organism>
<protein>
    <submittedName>
        <fullName evidence="1 2">Uncharacterized protein</fullName>
    </submittedName>
</protein>
<evidence type="ECO:0000313" key="2">
    <source>
        <dbReference type="EnsemblFungi" id="EJT73530"/>
    </source>
</evidence>
<evidence type="ECO:0000313" key="1">
    <source>
        <dbReference type="EMBL" id="EJT73530.1"/>
    </source>
</evidence>
<reference evidence="2" key="5">
    <citation type="submission" date="2018-04" db="UniProtKB">
        <authorList>
            <consortium name="EnsemblFungi"/>
        </authorList>
    </citation>
    <scope>IDENTIFICATION</scope>
    <source>
        <strain evidence="2">R3-111a-1</strain>
    </source>
</reference>